<dbReference type="EMBL" id="LT934124">
    <property type="protein sequence ID" value="VAI93510.1"/>
    <property type="molecule type" value="Genomic_DNA"/>
</dbReference>
<dbReference type="InterPro" id="IPR025315">
    <property type="entry name" value="DUF4220"/>
</dbReference>
<feature type="transmembrane region" description="Helical" evidence="1">
    <location>
        <begin position="51"/>
        <end position="68"/>
    </location>
</feature>
<feature type="transmembrane region" description="Helical" evidence="1">
    <location>
        <begin position="118"/>
        <end position="137"/>
    </location>
</feature>
<protein>
    <recommendedName>
        <fullName evidence="2">DUF4220 domain-containing protein</fullName>
    </recommendedName>
</protein>
<evidence type="ECO:0000313" key="4">
    <source>
        <dbReference type="Proteomes" id="UP000324705"/>
    </source>
</evidence>
<dbReference type="Proteomes" id="UP000324705">
    <property type="component" value="Chromosome 7B"/>
</dbReference>
<evidence type="ECO:0000259" key="2">
    <source>
        <dbReference type="Pfam" id="PF13968"/>
    </source>
</evidence>
<dbReference type="Gramene" id="TRITD7Bv1G222640.1">
    <property type="protein sequence ID" value="TRITD7Bv1G222640.1"/>
    <property type="gene ID" value="TRITD7Bv1G222640"/>
</dbReference>
<organism evidence="3 4">
    <name type="scientific">Triticum turgidum subsp. durum</name>
    <name type="common">Durum wheat</name>
    <name type="synonym">Triticum durum</name>
    <dbReference type="NCBI Taxonomy" id="4567"/>
    <lineage>
        <taxon>Eukaryota</taxon>
        <taxon>Viridiplantae</taxon>
        <taxon>Streptophyta</taxon>
        <taxon>Embryophyta</taxon>
        <taxon>Tracheophyta</taxon>
        <taxon>Spermatophyta</taxon>
        <taxon>Magnoliopsida</taxon>
        <taxon>Liliopsida</taxon>
        <taxon>Poales</taxon>
        <taxon>Poaceae</taxon>
        <taxon>BOP clade</taxon>
        <taxon>Pooideae</taxon>
        <taxon>Triticodae</taxon>
        <taxon>Triticeae</taxon>
        <taxon>Triticinae</taxon>
        <taxon>Triticum</taxon>
    </lineage>
</organism>
<accession>A0A9R1ADF8</accession>
<keyword evidence="1" id="KW-0472">Membrane</keyword>
<keyword evidence="4" id="KW-1185">Reference proteome</keyword>
<feature type="transmembrane region" description="Helical" evidence="1">
    <location>
        <begin position="271"/>
        <end position="294"/>
    </location>
</feature>
<proteinExistence type="predicted"/>
<dbReference type="AlphaFoldDB" id="A0A9R1ADF8"/>
<reference evidence="3 4" key="1">
    <citation type="submission" date="2017-09" db="EMBL/GenBank/DDBJ databases">
        <authorList>
            <consortium name="International Durum Wheat Genome Sequencing Consortium (IDWGSC)"/>
            <person name="Milanesi L."/>
        </authorList>
    </citation>
    <scope>NUCLEOTIDE SEQUENCE [LARGE SCALE GENOMIC DNA]</scope>
    <source>
        <strain evidence="4">cv. Svevo</strain>
    </source>
</reference>
<feature type="domain" description="DUF4220" evidence="2">
    <location>
        <begin position="54"/>
        <end position="376"/>
    </location>
</feature>
<feature type="transmembrane region" description="Helical" evidence="1">
    <location>
        <begin position="20"/>
        <end position="39"/>
    </location>
</feature>
<dbReference type="Pfam" id="PF13968">
    <property type="entry name" value="DUF4220"/>
    <property type="match status" value="1"/>
</dbReference>
<evidence type="ECO:0000313" key="3">
    <source>
        <dbReference type="EMBL" id="VAI93510.1"/>
    </source>
</evidence>
<feature type="transmembrane region" description="Helical" evidence="1">
    <location>
        <begin position="306"/>
        <end position="328"/>
    </location>
</feature>
<keyword evidence="1" id="KW-0812">Transmembrane</keyword>
<dbReference type="PANTHER" id="PTHR31325">
    <property type="entry name" value="OS01G0798800 PROTEIN-RELATED"/>
    <property type="match status" value="1"/>
</dbReference>
<gene>
    <name evidence="3" type="ORF">TRITD_7Bv1G222640</name>
</gene>
<sequence length="545" mass="61680">MGEAGAPMQYLLELWNEWEIQAVVVVSFSLQVILFFFAGIRRYTVSSVLRALLWLVYLLADLAAVYALGHMSSSLTKKSSGEHQLVAFWAPFLLLHLGGQDSITAYALEDNELWLRHLLNMFVQVAGTAYVLYKYIIAGGATFVRPAMLVLAAGVFKYGERIRALKLSSKRKGCFTKHKQLGIYAFIVMTAHASRYALVKPLIIDRNEAFIDWSGTTIGLLNGHAEKYPWEDEDILAAQERHTEELYKAIEVELALMYDMLYTKAIEVELALMYGSCIRAISLLSCFTALVLFTKGKRDGYSTPDIVITFALLGGACTLEVASVFKAIGSTWTYGILKRYGWKGLANAILFARYHLVVVKDGRWSSSIGQYNFISFCARDETEVRGRIAKWIGLKELWNKAHYTKHAKLSPAVKKFVWDLLRGAKSDMVQIEDVAIRNGYWARRLRGFQQLNWSLSFEFQKSVLIWHLATSTFLDAPAVKSQLVNEDEEMAKAVNTLSEYMMYLLIEHPDILPMKAAVRNLFHLTCTSYAEDFSGDDLGMPYQIQ</sequence>
<keyword evidence="1" id="KW-1133">Transmembrane helix</keyword>
<evidence type="ECO:0000256" key="1">
    <source>
        <dbReference type="SAM" id="Phobius"/>
    </source>
</evidence>
<name>A0A9R1ADF8_TRITD</name>